<dbReference type="Proteomes" id="UP001222118">
    <property type="component" value="Chromosome"/>
</dbReference>
<sequence length="195" mass="22462">MKYDLSPSTLRRQIAHLSDLDLVRTRYCYQIGSTFVACALLEDSVISAMLMCDRLKVNTVLRQDISNWEQLLLKQKQLQDSTLGTLISLLAKHSITPSDLSYLRWLKSKRDRFIHRFFHTGNWPGDMSERDVDRLCRSLGALEIVFIRGSRKMMHILGRAGLMQIEVLTEGVLAFNPDAFKDLDVEDKTDLDQNE</sequence>
<organism evidence="1 2">
    <name type="scientific">Devosia rhodophyticola</name>
    <dbReference type="NCBI Taxonomy" id="3026423"/>
    <lineage>
        <taxon>Bacteria</taxon>
        <taxon>Pseudomonadati</taxon>
        <taxon>Pseudomonadota</taxon>
        <taxon>Alphaproteobacteria</taxon>
        <taxon>Hyphomicrobiales</taxon>
        <taxon>Devosiaceae</taxon>
        <taxon>Devosia</taxon>
    </lineage>
</organism>
<dbReference type="EMBL" id="CP118247">
    <property type="protein sequence ID" value="WDR06682.1"/>
    <property type="molecule type" value="Genomic_DNA"/>
</dbReference>
<keyword evidence="2" id="KW-1185">Reference proteome</keyword>
<reference evidence="1 2" key="1">
    <citation type="submission" date="2023-02" db="EMBL/GenBank/DDBJ databases">
        <title>Devosia chondri sp. nov., isolated from the phycosphere of marine algae.</title>
        <authorList>
            <person name="Kim J.M."/>
            <person name="Lee J.K."/>
            <person name="Choi B.J."/>
            <person name="Bayburt H."/>
            <person name="Jeon C.O."/>
        </authorList>
    </citation>
    <scope>NUCLEOTIDE SEQUENCE [LARGE SCALE GENOMIC DNA]</scope>
    <source>
        <strain evidence="1 2">G2-5</strain>
    </source>
</reference>
<proteinExistence type="predicted"/>
<protein>
    <submittedName>
        <fullName evidence="1">Uncharacterized protein</fullName>
    </submittedName>
</protein>
<dbReference type="RefSeq" id="WP_282212195.1">
    <property type="nucleotide sequence ID" value="NZ_CP118247.1"/>
</dbReference>
<gene>
    <name evidence="1" type="ORF">PSQ90_04260</name>
</gene>
<accession>A0ABY7YZJ9</accession>
<name>A0ABY7YZJ9_9HYPH</name>
<evidence type="ECO:0000313" key="2">
    <source>
        <dbReference type="Proteomes" id="UP001222118"/>
    </source>
</evidence>
<evidence type="ECO:0000313" key="1">
    <source>
        <dbReference type="EMBL" id="WDR06682.1"/>
    </source>
</evidence>